<dbReference type="Pfam" id="PF12833">
    <property type="entry name" value="HTH_18"/>
    <property type="match status" value="1"/>
</dbReference>
<protein>
    <submittedName>
        <fullName evidence="6">Helix-turn-helix domain-containing protein</fullName>
    </submittedName>
</protein>
<dbReference type="RefSeq" id="WP_172178494.1">
    <property type="nucleotide sequence ID" value="NZ_WOEZ01000305.1"/>
</dbReference>
<proteinExistence type="predicted"/>
<dbReference type="SUPFAM" id="SSF46689">
    <property type="entry name" value="Homeodomain-like"/>
    <property type="match status" value="1"/>
</dbReference>
<feature type="region of interest" description="Disordered" evidence="4">
    <location>
        <begin position="359"/>
        <end position="378"/>
    </location>
</feature>
<accession>A0A972P111</accession>
<dbReference type="EMBL" id="WOEZ01000305">
    <property type="protein sequence ID" value="NPT62179.1"/>
    <property type="molecule type" value="Genomic_DNA"/>
</dbReference>
<keyword evidence="3" id="KW-0804">Transcription</keyword>
<name>A0A972P111_9BURK</name>
<evidence type="ECO:0000259" key="5">
    <source>
        <dbReference type="PROSITE" id="PS01124"/>
    </source>
</evidence>
<dbReference type="PANTHER" id="PTHR46796:SF6">
    <property type="entry name" value="ARAC SUBFAMILY"/>
    <property type="match status" value="1"/>
</dbReference>
<dbReference type="GO" id="GO:0003700">
    <property type="term" value="F:DNA-binding transcription factor activity"/>
    <property type="evidence" value="ECO:0007669"/>
    <property type="project" value="InterPro"/>
</dbReference>
<evidence type="ECO:0000313" key="7">
    <source>
        <dbReference type="Proteomes" id="UP000655523"/>
    </source>
</evidence>
<keyword evidence="2" id="KW-0238">DNA-binding</keyword>
<dbReference type="GO" id="GO:0043565">
    <property type="term" value="F:sequence-specific DNA binding"/>
    <property type="evidence" value="ECO:0007669"/>
    <property type="project" value="InterPro"/>
</dbReference>
<evidence type="ECO:0000256" key="3">
    <source>
        <dbReference type="ARBA" id="ARBA00023163"/>
    </source>
</evidence>
<evidence type="ECO:0000313" key="6">
    <source>
        <dbReference type="EMBL" id="NPT62179.1"/>
    </source>
</evidence>
<dbReference type="PANTHER" id="PTHR46796">
    <property type="entry name" value="HTH-TYPE TRANSCRIPTIONAL ACTIVATOR RHAS-RELATED"/>
    <property type="match status" value="1"/>
</dbReference>
<evidence type="ECO:0000256" key="1">
    <source>
        <dbReference type="ARBA" id="ARBA00023015"/>
    </source>
</evidence>
<gene>
    <name evidence="6" type="ORF">GNZ13_48650</name>
</gene>
<keyword evidence="1" id="KW-0805">Transcription regulation</keyword>
<feature type="domain" description="HTH araC/xylS-type" evidence="5">
    <location>
        <begin position="237"/>
        <end position="335"/>
    </location>
</feature>
<dbReference type="InterPro" id="IPR009057">
    <property type="entry name" value="Homeodomain-like_sf"/>
</dbReference>
<dbReference type="Gene3D" id="1.10.10.60">
    <property type="entry name" value="Homeodomain-like"/>
    <property type="match status" value="1"/>
</dbReference>
<dbReference type="PROSITE" id="PS00041">
    <property type="entry name" value="HTH_ARAC_FAMILY_1"/>
    <property type="match status" value="1"/>
</dbReference>
<dbReference type="PROSITE" id="PS01124">
    <property type="entry name" value="HTH_ARAC_FAMILY_2"/>
    <property type="match status" value="1"/>
</dbReference>
<dbReference type="PRINTS" id="PR00032">
    <property type="entry name" value="HTHARAC"/>
</dbReference>
<keyword evidence="7" id="KW-1185">Reference proteome</keyword>
<dbReference type="AlphaFoldDB" id="A0A972P111"/>
<dbReference type="InterPro" id="IPR018062">
    <property type="entry name" value="HTH_AraC-typ_CS"/>
</dbReference>
<dbReference type="InterPro" id="IPR050204">
    <property type="entry name" value="AraC_XylS_family_regulators"/>
</dbReference>
<dbReference type="InterPro" id="IPR020449">
    <property type="entry name" value="Tscrpt_reg_AraC-type_HTH"/>
</dbReference>
<dbReference type="InterPro" id="IPR018060">
    <property type="entry name" value="HTH_AraC"/>
</dbReference>
<dbReference type="SMART" id="SM00342">
    <property type="entry name" value="HTH_ARAC"/>
    <property type="match status" value="1"/>
</dbReference>
<evidence type="ECO:0000256" key="4">
    <source>
        <dbReference type="SAM" id="MobiDB-lite"/>
    </source>
</evidence>
<organism evidence="6 7">
    <name type="scientific">Paraburkholderia elongata</name>
    <dbReference type="NCBI Taxonomy" id="2675747"/>
    <lineage>
        <taxon>Bacteria</taxon>
        <taxon>Pseudomonadati</taxon>
        <taxon>Pseudomonadota</taxon>
        <taxon>Betaproteobacteria</taxon>
        <taxon>Burkholderiales</taxon>
        <taxon>Burkholderiaceae</taxon>
        <taxon>Paraburkholderia</taxon>
    </lineage>
</organism>
<sequence length="378" mass="41354">MNPRTLPPHLAAAAAAESRSVISTSRFSTHALAAEEQFLAWRQRVGHVVDAPPSKEQVTQGFRGEIDLYAVGGMVFTDCSTDSMRLERSVARVSTDSRRDYAFQLFVEGEIGHVTGMHKKRTAPGSVQGIVAFDLNQPFRAERPKCRLLSLFVPSAIMDEELRDGAAIHGRIVQQGSPLTGLVLDHLAAVAREIPTLDPASAAQALHAGAQLLIAAFRKEARLTGASRAALQSAVMGQVRRYVEANLHQGDLTPTSVVQAFQLKRATIYRWFEHDGGLGAYIRNRRLREAADELVRFPHLQVTEIAYGLGFQSASDFTRAFRRAFDMSPQDMRARALDLQHGGAGDAGELFITPAAAQHGQGRYPAPLPREMPSARQV</sequence>
<dbReference type="Pfam" id="PF14525">
    <property type="entry name" value="AraC_binding_2"/>
    <property type="match status" value="1"/>
</dbReference>
<reference evidence="6 7" key="1">
    <citation type="submission" date="2019-11" db="EMBL/GenBank/DDBJ databases">
        <title>Metabolism of dissolved organic matter in forest soils.</title>
        <authorList>
            <person name="Cyle K.T."/>
            <person name="Wilhelm R.C."/>
            <person name="Martinez C.E."/>
        </authorList>
    </citation>
    <scope>NUCLEOTIDE SEQUENCE [LARGE SCALE GENOMIC DNA]</scope>
    <source>
        <strain evidence="6 7">5N</strain>
    </source>
</reference>
<evidence type="ECO:0000256" key="2">
    <source>
        <dbReference type="ARBA" id="ARBA00023125"/>
    </source>
</evidence>
<dbReference type="InterPro" id="IPR035418">
    <property type="entry name" value="AraC-bd_2"/>
</dbReference>
<dbReference type="Proteomes" id="UP000655523">
    <property type="component" value="Unassembled WGS sequence"/>
</dbReference>
<comment type="caution">
    <text evidence="6">The sequence shown here is derived from an EMBL/GenBank/DDBJ whole genome shotgun (WGS) entry which is preliminary data.</text>
</comment>